<accession>A0A0A9G025</accession>
<organism evidence="1">
    <name type="scientific">Arundo donax</name>
    <name type="common">Giant reed</name>
    <name type="synonym">Donax arundinaceus</name>
    <dbReference type="NCBI Taxonomy" id="35708"/>
    <lineage>
        <taxon>Eukaryota</taxon>
        <taxon>Viridiplantae</taxon>
        <taxon>Streptophyta</taxon>
        <taxon>Embryophyta</taxon>
        <taxon>Tracheophyta</taxon>
        <taxon>Spermatophyta</taxon>
        <taxon>Magnoliopsida</taxon>
        <taxon>Liliopsida</taxon>
        <taxon>Poales</taxon>
        <taxon>Poaceae</taxon>
        <taxon>PACMAD clade</taxon>
        <taxon>Arundinoideae</taxon>
        <taxon>Arundineae</taxon>
        <taxon>Arundo</taxon>
    </lineage>
</organism>
<sequence length="39" mass="4444">MDAWPTFFKFSSTKIMSTCKLPNQPWALGLYRTGLSFAT</sequence>
<proteinExistence type="predicted"/>
<name>A0A0A9G025_ARUDO</name>
<evidence type="ECO:0000313" key="1">
    <source>
        <dbReference type="EMBL" id="JAE18435.1"/>
    </source>
</evidence>
<reference evidence="1" key="2">
    <citation type="journal article" date="2015" name="Data Brief">
        <title>Shoot transcriptome of the giant reed, Arundo donax.</title>
        <authorList>
            <person name="Barrero R.A."/>
            <person name="Guerrero F.D."/>
            <person name="Moolhuijzen P."/>
            <person name="Goolsby J.A."/>
            <person name="Tidwell J."/>
            <person name="Bellgard S.E."/>
            <person name="Bellgard M.I."/>
        </authorList>
    </citation>
    <scope>NUCLEOTIDE SEQUENCE</scope>
    <source>
        <tissue evidence="1">Shoot tissue taken approximately 20 cm above the soil surface</tissue>
    </source>
</reference>
<protein>
    <submittedName>
        <fullName evidence="1">Uncharacterized protein</fullName>
    </submittedName>
</protein>
<reference evidence="1" key="1">
    <citation type="submission" date="2014-09" db="EMBL/GenBank/DDBJ databases">
        <authorList>
            <person name="Magalhaes I.L.F."/>
            <person name="Oliveira U."/>
            <person name="Santos F.R."/>
            <person name="Vidigal T.H.D.A."/>
            <person name="Brescovit A.D."/>
            <person name="Santos A.J."/>
        </authorList>
    </citation>
    <scope>NUCLEOTIDE SEQUENCE</scope>
    <source>
        <tissue evidence="1">Shoot tissue taken approximately 20 cm above the soil surface</tissue>
    </source>
</reference>
<dbReference type="EMBL" id="GBRH01179461">
    <property type="protein sequence ID" value="JAE18435.1"/>
    <property type="molecule type" value="Transcribed_RNA"/>
</dbReference>
<dbReference type="AlphaFoldDB" id="A0A0A9G025"/>